<keyword evidence="1" id="KW-1185">Reference proteome</keyword>
<evidence type="ECO:0000313" key="2">
    <source>
        <dbReference type="WBParaSite" id="PSU_v2.g17246.t1"/>
    </source>
</evidence>
<accession>A0A914YER5</accession>
<proteinExistence type="predicted"/>
<protein>
    <submittedName>
        <fullName evidence="2">Uncharacterized protein</fullName>
    </submittedName>
</protein>
<dbReference type="AlphaFoldDB" id="A0A914YER5"/>
<name>A0A914YER5_9BILA</name>
<dbReference type="WBParaSite" id="PSU_v2.g17246.t1">
    <property type="protein sequence ID" value="PSU_v2.g17246.t1"/>
    <property type="gene ID" value="PSU_v2.g17246"/>
</dbReference>
<evidence type="ECO:0000313" key="1">
    <source>
        <dbReference type="Proteomes" id="UP000887577"/>
    </source>
</evidence>
<sequence>MENKCEAEADEVEFMKLKVTQVLCAGMDIGVIHGMHNTRNLLGQLIFTFGTEFGLRVSSMLSFRGCTFEELTPGILVENIEFIDVERFVAARITINFQKVKTSLSDT</sequence>
<organism evidence="1 2">
    <name type="scientific">Panagrolaimus superbus</name>
    <dbReference type="NCBI Taxonomy" id="310955"/>
    <lineage>
        <taxon>Eukaryota</taxon>
        <taxon>Metazoa</taxon>
        <taxon>Ecdysozoa</taxon>
        <taxon>Nematoda</taxon>
        <taxon>Chromadorea</taxon>
        <taxon>Rhabditida</taxon>
        <taxon>Tylenchina</taxon>
        <taxon>Panagrolaimomorpha</taxon>
        <taxon>Panagrolaimoidea</taxon>
        <taxon>Panagrolaimidae</taxon>
        <taxon>Panagrolaimus</taxon>
    </lineage>
</organism>
<dbReference type="Proteomes" id="UP000887577">
    <property type="component" value="Unplaced"/>
</dbReference>
<reference evidence="2" key="1">
    <citation type="submission" date="2022-11" db="UniProtKB">
        <authorList>
            <consortium name="WormBaseParasite"/>
        </authorList>
    </citation>
    <scope>IDENTIFICATION</scope>
</reference>